<reference evidence="3" key="1">
    <citation type="submission" date="2018-05" db="EMBL/GenBank/DDBJ databases">
        <authorList>
            <person name="Lanie J.A."/>
            <person name="Ng W.-L."/>
            <person name="Kazmierczak K.M."/>
            <person name="Andrzejewski T.M."/>
            <person name="Davidsen T.M."/>
            <person name="Wayne K.J."/>
            <person name="Tettelin H."/>
            <person name="Glass J.I."/>
            <person name="Rusch D."/>
            <person name="Podicherti R."/>
            <person name="Tsui H.-C.T."/>
            <person name="Winkler M.E."/>
        </authorList>
    </citation>
    <scope>NUCLEOTIDE SEQUENCE</scope>
</reference>
<sequence length="845" mass="92433">MTPMLNLRTRMILVTLAFLAMPVGFSATSPVGLSATQTADLPSIAEKTEGMESIDGFLPLYWDEDRGQLWMEIPELDLEMIHFSGFGAGLGSNDLGLDRGALRGGTQIVKFERVGRRVMMVQPNYRFRALTDNPAEARAVTDAFARSILWGFTAEAETDGRVLVDLTGFLVRDAVNAGQSMRPGTYRLDQSRSSIYMEMTDAFPTNTELEVELTFTRQPGGGGGGGGGALEGVGSVAASGEAATIRLHHSFVALPDDGYETRAYDPRAGFGSVTFQDYAAPLGAPMTQRFIRRHRLEKRTPSARVSEAVEPIIYYLDPGAPEPMRSALLDGARWWNQAFEAAGYRDAFQVMIRPDSISSLDARYNVINWVHRSTRGWSTGGSVTDPRTGEIIKGVVTLGSLRVRQDYLMAEGLLSPYTEGDETPPELAEWSLARIRQLAAHEVGHTIGLGHNYYNSGNGRISVMDYPHPLIALNEDGSLDFSEVYDVDIGDWDKVAISYGYREFPSGDDEDAQLASILSVAWGDDIRYMTGQDASISPQADLWANGTDMGHELNRMMDVRASALERFGVQAIQSDMPMATIEEALVPLYMHHRYQVEATASAIGGVEYTYAVRGDGLQPFRRVSADMQRGALDALMRTLVPAELTLPESVLNVIPPRPPGFGRHRELFPRYTGSAFDAVTPAVVAAGHTVAMVLEPTRAARLVQQHTFDPSLPSLEEVLEGLFEASMGASANTEYQAEVKRAVEGVVLARVMWLARNASMPQVRAISSASLRRSHSELLSRGQSEAHAQMLAGDIQRFLDRPGEVVTDRVAPSAPPGSPIGEPALDWLGQMEPWCSWLGDGWDGF</sequence>
<protein>
    <recommendedName>
        <fullName evidence="4">EcxA zinc-binding domain-containing protein</fullName>
    </recommendedName>
</protein>
<dbReference type="Pfam" id="PF16313">
    <property type="entry name" value="DUF4953"/>
    <property type="match status" value="1"/>
</dbReference>
<feature type="domain" description="DUF5117" evidence="2">
    <location>
        <begin position="104"/>
        <end position="299"/>
    </location>
</feature>
<evidence type="ECO:0000313" key="3">
    <source>
        <dbReference type="EMBL" id="SUZ75588.1"/>
    </source>
</evidence>
<dbReference type="InterPro" id="IPR033413">
    <property type="entry name" value="DUF5117"/>
</dbReference>
<dbReference type="SUPFAM" id="SSF55486">
    <property type="entry name" value="Metalloproteases ('zincins'), catalytic domain"/>
    <property type="match status" value="1"/>
</dbReference>
<dbReference type="PANTHER" id="PTHR38478:SF1">
    <property type="entry name" value="ZINC DEPENDENT METALLOPROTEASE DOMAIN LIPOPROTEIN"/>
    <property type="match status" value="1"/>
</dbReference>
<dbReference type="Gene3D" id="3.40.390.10">
    <property type="entry name" value="Collagenase (Catalytic Domain)"/>
    <property type="match status" value="1"/>
</dbReference>
<organism evidence="3">
    <name type="scientific">marine metagenome</name>
    <dbReference type="NCBI Taxonomy" id="408172"/>
    <lineage>
        <taxon>unclassified sequences</taxon>
        <taxon>metagenomes</taxon>
        <taxon>ecological metagenomes</taxon>
    </lineage>
</organism>
<dbReference type="InterPro" id="IPR034032">
    <property type="entry name" value="Zn_MMP-like_bac"/>
</dbReference>
<gene>
    <name evidence="3" type="ORF">METZ01_LOCUS28442</name>
</gene>
<evidence type="ECO:0000259" key="2">
    <source>
        <dbReference type="Pfam" id="PF17148"/>
    </source>
</evidence>
<dbReference type="CDD" id="cd04276">
    <property type="entry name" value="ZnMc_MMP_like_2"/>
    <property type="match status" value="1"/>
</dbReference>
<dbReference type="PANTHER" id="PTHR38478">
    <property type="entry name" value="PEPTIDASE M1A AND M12B"/>
    <property type="match status" value="1"/>
</dbReference>
<dbReference type="InterPro" id="IPR024079">
    <property type="entry name" value="MetalloPept_cat_dom_sf"/>
</dbReference>
<dbReference type="GO" id="GO:0008237">
    <property type="term" value="F:metallopeptidase activity"/>
    <property type="evidence" value="ECO:0007669"/>
    <property type="project" value="InterPro"/>
</dbReference>
<dbReference type="InterPro" id="IPR032534">
    <property type="entry name" value="EcxA_zinc-bd"/>
</dbReference>
<evidence type="ECO:0008006" key="4">
    <source>
        <dbReference type="Google" id="ProtNLM"/>
    </source>
</evidence>
<evidence type="ECO:0000259" key="1">
    <source>
        <dbReference type="Pfam" id="PF16313"/>
    </source>
</evidence>
<dbReference type="EMBL" id="UINC01001250">
    <property type="protein sequence ID" value="SUZ75588.1"/>
    <property type="molecule type" value="Genomic_DNA"/>
</dbReference>
<feature type="domain" description="EcxA zinc-binding" evidence="1">
    <location>
        <begin position="427"/>
        <end position="725"/>
    </location>
</feature>
<dbReference type="AlphaFoldDB" id="A0A381Q9E6"/>
<proteinExistence type="predicted"/>
<accession>A0A381Q9E6</accession>
<dbReference type="Pfam" id="PF17148">
    <property type="entry name" value="DUF5117"/>
    <property type="match status" value="1"/>
</dbReference>
<name>A0A381Q9E6_9ZZZZ</name>